<dbReference type="PROSITE" id="PS00560">
    <property type="entry name" value="CARBOXYPEPT_SER_HIS"/>
    <property type="match status" value="1"/>
</dbReference>
<dbReference type="EC" id="3.4.16.-" evidence="2"/>
<sequence length="513" mass="56120">MRLYSARTALLLVLALLVEHVVPAASAATEPKYGAAALQDEVSWNSLPGAGDLGDIKNKFRMFAGYLPINQDSKDASQKCNAFYWFFESQKNTKKDPLMLWTNGGPGCSGLLGLLTEHGPFLVRQNKGEIVLKTNPSSWNTAVNMLYIEAPCGVGFSYRRGAQYDTGDARTARDNAAVLQTFLERYPHLRANDLHIASESYGGHYMPTLALEILRQNDAAKSKADRLNLKGILLGNPYVDYGSNEIAYYDKLWGVNVVSKALYQAWRSKCAKGLTDHKSSGQCAYYEYQMSNQLGTINPYALDYPTCNIGGQTSPQGLQLMKIRDKMALGAQGVGPGSKAALGVQGVGASSAQPAYAQCAEDYLGTYLNKPAVKSALHAKASIKWALCSDPVTLGYSFSDYERNVIPLYKQILDKHPEQRILIFSGDNDAVCATSGTQSWIYGLGRPAVSLWQQWRLDGQPAGYATKFSGGALAFVTVHSAGHEVPAYQPERALVVLQRYLDGSWFAKRGKQD</sequence>
<dbReference type="EMBL" id="JAFCMP010000335">
    <property type="protein sequence ID" value="KAG5181182.1"/>
    <property type="molecule type" value="Genomic_DNA"/>
</dbReference>
<proteinExistence type="inferred from homology"/>
<dbReference type="InterPro" id="IPR001563">
    <property type="entry name" value="Peptidase_S10"/>
</dbReference>
<feature type="chain" id="PRO_5033094328" description="Carboxypeptidase" evidence="2">
    <location>
        <begin position="28"/>
        <end position="513"/>
    </location>
</feature>
<gene>
    <name evidence="3" type="ORF">JKP88DRAFT_322362</name>
</gene>
<dbReference type="InterPro" id="IPR029058">
    <property type="entry name" value="AB_hydrolase_fold"/>
</dbReference>
<feature type="signal peptide" evidence="2">
    <location>
        <begin position="1"/>
        <end position="27"/>
    </location>
</feature>
<keyword evidence="4" id="KW-1185">Reference proteome</keyword>
<keyword evidence="2" id="KW-0378">Hydrolase</keyword>
<accession>A0A836CD18</accession>
<dbReference type="OrthoDB" id="443318at2759"/>
<dbReference type="Gene3D" id="3.40.50.1820">
    <property type="entry name" value="alpha/beta hydrolase"/>
    <property type="match status" value="1"/>
</dbReference>
<organism evidence="3 4">
    <name type="scientific">Tribonema minus</name>
    <dbReference type="NCBI Taxonomy" id="303371"/>
    <lineage>
        <taxon>Eukaryota</taxon>
        <taxon>Sar</taxon>
        <taxon>Stramenopiles</taxon>
        <taxon>Ochrophyta</taxon>
        <taxon>PX clade</taxon>
        <taxon>Xanthophyceae</taxon>
        <taxon>Tribonematales</taxon>
        <taxon>Tribonemataceae</taxon>
        <taxon>Tribonema</taxon>
    </lineage>
</organism>
<dbReference type="InterPro" id="IPR033124">
    <property type="entry name" value="Ser_caboxypep_his_AS"/>
</dbReference>
<dbReference type="PRINTS" id="PR00724">
    <property type="entry name" value="CRBOXYPTASEC"/>
</dbReference>
<dbReference type="Pfam" id="PF00450">
    <property type="entry name" value="Peptidase_S10"/>
    <property type="match status" value="1"/>
</dbReference>
<dbReference type="Proteomes" id="UP000664859">
    <property type="component" value="Unassembled WGS sequence"/>
</dbReference>
<comment type="similarity">
    <text evidence="1 2">Belongs to the peptidase S10 family.</text>
</comment>
<dbReference type="GO" id="GO:0006508">
    <property type="term" value="P:proteolysis"/>
    <property type="evidence" value="ECO:0007669"/>
    <property type="project" value="UniProtKB-KW"/>
</dbReference>
<keyword evidence="2 3" id="KW-0121">Carboxypeptidase</keyword>
<dbReference type="PANTHER" id="PTHR11802">
    <property type="entry name" value="SERINE PROTEASE FAMILY S10 SERINE CARBOXYPEPTIDASE"/>
    <property type="match status" value="1"/>
</dbReference>
<evidence type="ECO:0000256" key="1">
    <source>
        <dbReference type="ARBA" id="ARBA00009431"/>
    </source>
</evidence>
<evidence type="ECO:0000256" key="2">
    <source>
        <dbReference type="RuleBase" id="RU361156"/>
    </source>
</evidence>
<comment type="caution">
    <text evidence="3">The sequence shown here is derived from an EMBL/GenBank/DDBJ whole genome shotgun (WGS) entry which is preliminary data.</text>
</comment>
<keyword evidence="2" id="KW-0732">Signal</keyword>
<keyword evidence="2" id="KW-0645">Protease</keyword>
<name>A0A836CD18_9STRA</name>
<dbReference type="AlphaFoldDB" id="A0A836CD18"/>
<reference evidence="3" key="1">
    <citation type="submission" date="2021-02" db="EMBL/GenBank/DDBJ databases">
        <title>First Annotated Genome of the Yellow-green Alga Tribonema minus.</title>
        <authorList>
            <person name="Mahan K.M."/>
        </authorList>
    </citation>
    <scope>NUCLEOTIDE SEQUENCE</scope>
    <source>
        <strain evidence="3">UTEX B ZZ1240</strain>
    </source>
</reference>
<dbReference type="PROSITE" id="PS00131">
    <property type="entry name" value="CARBOXYPEPT_SER_SER"/>
    <property type="match status" value="1"/>
</dbReference>
<dbReference type="InterPro" id="IPR018202">
    <property type="entry name" value="Ser_caboxypep_ser_AS"/>
</dbReference>
<dbReference type="PANTHER" id="PTHR11802:SF201">
    <property type="entry name" value="CARBOXYPEPTIDASE"/>
    <property type="match status" value="1"/>
</dbReference>
<evidence type="ECO:0000313" key="3">
    <source>
        <dbReference type="EMBL" id="KAG5181182.1"/>
    </source>
</evidence>
<dbReference type="GO" id="GO:0004185">
    <property type="term" value="F:serine-type carboxypeptidase activity"/>
    <property type="evidence" value="ECO:0007669"/>
    <property type="project" value="UniProtKB-UniRule"/>
</dbReference>
<evidence type="ECO:0000313" key="4">
    <source>
        <dbReference type="Proteomes" id="UP000664859"/>
    </source>
</evidence>
<dbReference type="SUPFAM" id="SSF53474">
    <property type="entry name" value="alpha/beta-Hydrolases"/>
    <property type="match status" value="1"/>
</dbReference>
<protein>
    <recommendedName>
        <fullName evidence="2">Carboxypeptidase</fullName>
        <ecNumber evidence="2">3.4.16.-</ecNumber>
    </recommendedName>
</protein>